<dbReference type="Pfam" id="PF18962">
    <property type="entry name" value="Por_Secre_tail"/>
    <property type="match status" value="1"/>
</dbReference>
<dbReference type="Proteomes" id="UP000181898">
    <property type="component" value="Chromosome"/>
</dbReference>
<dbReference type="Pfam" id="PF13583">
    <property type="entry name" value="Reprolysin_4"/>
    <property type="match status" value="1"/>
</dbReference>
<dbReference type="STRING" id="1850252.LPB136_08085"/>
<dbReference type="SUPFAM" id="SSF49265">
    <property type="entry name" value="Fibronectin type III"/>
    <property type="match status" value="1"/>
</dbReference>
<dbReference type="InterPro" id="IPR045474">
    <property type="entry name" value="GEVED"/>
</dbReference>
<organism evidence="5 6">
    <name type="scientific">Tenacibaculum todarodis</name>
    <dbReference type="NCBI Taxonomy" id="1850252"/>
    <lineage>
        <taxon>Bacteria</taxon>
        <taxon>Pseudomonadati</taxon>
        <taxon>Bacteroidota</taxon>
        <taxon>Flavobacteriia</taxon>
        <taxon>Flavobacteriales</taxon>
        <taxon>Flavobacteriaceae</taxon>
        <taxon>Tenacibaculum</taxon>
    </lineage>
</organism>
<evidence type="ECO:0000256" key="2">
    <source>
        <dbReference type="SAM" id="MobiDB-lite"/>
    </source>
</evidence>
<evidence type="ECO:0000256" key="3">
    <source>
        <dbReference type="SAM" id="SignalP"/>
    </source>
</evidence>
<dbReference type="Gene3D" id="2.60.40.10">
    <property type="entry name" value="Immunoglobulins"/>
    <property type="match status" value="2"/>
</dbReference>
<evidence type="ECO:0000313" key="5">
    <source>
        <dbReference type="EMBL" id="APG65311.1"/>
    </source>
</evidence>
<dbReference type="Pfam" id="PF20009">
    <property type="entry name" value="GEVED"/>
    <property type="match status" value="1"/>
</dbReference>
<keyword evidence="6" id="KW-1185">Reference proteome</keyword>
<dbReference type="NCBIfam" id="TIGR04183">
    <property type="entry name" value="Por_Secre_tail"/>
    <property type="match status" value="1"/>
</dbReference>
<dbReference type="InterPro" id="IPR036116">
    <property type="entry name" value="FN3_sf"/>
</dbReference>
<dbReference type="AlphaFoldDB" id="A0A1L3JJJ6"/>
<gene>
    <name evidence="5" type="ORF">LPB136_08085</name>
</gene>
<keyword evidence="1 3" id="KW-0732">Signal</keyword>
<dbReference type="Gene3D" id="3.40.390.10">
    <property type="entry name" value="Collagenase (Catalytic Domain)"/>
    <property type="match status" value="1"/>
</dbReference>
<proteinExistence type="predicted"/>
<dbReference type="PROSITE" id="PS50853">
    <property type="entry name" value="FN3"/>
    <property type="match status" value="1"/>
</dbReference>
<feature type="chain" id="PRO_5013312713" description="Fibronectin type-III domain-containing protein" evidence="3">
    <location>
        <begin position="19"/>
        <end position="1105"/>
    </location>
</feature>
<evidence type="ECO:0000259" key="4">
    <source>
        <dbReference type="PROSITE" id="PS50853"/>
    </source>
</evidence>
<dbReference type="EMBL" id="CP018155">
    <property type="protein sequence ID" value="APG65311.1"/>
    <property type="molecule type" value="Genomic_DNA"/>
</dbReference>
<dbReference type="InterPro" id="IPR024079">
    <property type="entry name" value="MetalloPept_cat_dom_sf"/>
</dbReference>
<protein>
    <recommendedName>
        <fullName evidence="4">Fibronectin type-III domain-containing protein</fullName>
    </recommendedName>
</protein>
<feature type="domain" description="Fibronectin type-III" evidence="4">
    <location>
        <begin position="758"/>
        <end position="853"/>
    </location>
</feature>
<dbReference type="InterPro" id="IPR003961">
    <property type="entry name" value="FN3_dom"/>
</dbReference>
<sequence>MKKITLLIFLFCFSMTNAQTLWKKQVNSEKIFSKSELKVRKTIPNKFDIYTLNLNDFRGSLSDVSKSKQKVILLPSVGGELAKFSIKEDSNFSTKLSTKFNQINSYSAQGISDPTAVAKISIGTDGVHIMIMSGKHSTFYVDPYTKDIGSYIGYERKSLPSGNKEFECLIDENQSLPNTKIETRTSARNAGDSKLREYRLAIVCSGEYAQFHINAQGVPASATDAVKKAAVLSAMNTSMSRINGVYERDLSVKMVIVSNNEDVIFLDAATDNITDGDAGAMINEVQTICDNFIGASNYDIGHVFSTAGSGLARVNSVCINGIKAKGVTGIATPVGDPYDIDYVSHEIGHQFGATHTQNNGCNRSDNTAVEPGSASTIMGYAGICGPNVQSNSDDHFNAISIDQMWTHIQVSGSCADATAIDTNNATPVANAGNDVSIPRSTPFILKGIGTDADGNESLTYNWEQQDNELSTQPPLPTNTAGPNFRSSPSSISPNRYMPSLTTVLGGSTANTWEVVPAVARKMNFSLVVRDNKAGGGASARDDMEVTVTDANPFLVTSQSSSETWDSGTTQTITWDKSTTNIAPINCANVKIKLSIDGGNTFPIVLAESTPNDGSHSITVPDHPTTSARIMVEAVGNIFYNLNSAGFIINSTTPTFNFSNSTDTQRACNTGSDSVSYILNLDFVNGFAENVSFSAINQPVGAIVSFSPSTISGDGNVTMTVSNLDGATEQLNTIEVTATSATTGISKTVNAKLEIIGNSFSDLTLNSPSNNQVDVVLLPELNWELIDNADVYDVQVATDNAFSALVVEETINTNSYTVSSTLNVSTTYFWRVKPKNNCGEGSFSTIYSFTTLAPAYCDSTFSESANSEWISNVTFNTINNDSDNDYDSNTDGVLDGYQDFTAISTVLNTSDMYEVSVTFDTAGFQDHVYVFIDWNQDYQFNLTDERYDLGTHFDDVSTATMNITIPANAVIGNTRMRVVLEYTKNDQLHGDGPCTANYSSGYGETEDYTLEIQNPSASIEDFAFSGFNLYPNPSNGEINLAFEVINTDEVKTQLYDLRGRKVSQQTFKNVSTQFSEKLTYDTITTGIYLLRISNGGKVSTRKIIIK</sequence>
<dbReference type="RefSeq" id="WP_072555810.1">
    <property type="nucleotide sequence ID" value="NZ_CP018155.1"/>
</dbReference>
<dbReference type="InterPro" id="IPR026444">
    <property type="entry name" value="Secre_tail"/>
</dbReference>
<feature type="signal peptide" evidence="3">
    <location>
        <begin position="1"/>
        <end position="18"/>
    </location>
</feature>
<evidence type="ECO:0000256" key="1">
    <source>
        <dbReference type="ARBA" id="ARBA00022729"/>
    </source>
</evidence>
<name>A0A1L3JJJ6_9FLAO</name>
<reference evidence="5 6" key="1">
    <citation type="submission" date="2016-11" db="EMBL/GenBank/DDBJ databases">
        <title>Tenacibaculum sp. LPB0136, isolated from marine environment.</title>
        <authorList>
            <person name="Kim E."/>
            <person name="Yi H."/>
        </authorList>
    </citation>
    <scope>NUCLEOTIDE SEQUENCE [LARGE SCALE GENOMIC DNA]</scope>
    <source>
        <strain evidence="5 6">LPB0136</strain>
    </source>
</reference>
<dbReference type="SUPFAM" id="SSF55486">
    <property type="entry name" value="Metalloproteases ('zincins'), catalytic domain"/>
    <property type="match status" value="1"/>
</dbReference>
<dbReference type="KEGG" id="ten:LPB136_08085"/>
<feature type="region of interest" description="Disordered" evidence="2">
    <location>
        <begin position="465"/>
        <end position="493"/>
    </location>
</feature>
<evidence type="ECO:0000313" key="6">
    <source>
        <dbReference type="Proteomes" id="UP000181898"/>
    </source>
</evidence>
<accession>A0A1L3JJJ6</accession>
<dbReference type="InterPro" id="IPR013783">
    <property type="entry name" value="Ig-like_fold"/>
</dbReference>
<dbReference type="OrthoDB" id="9792152at2"/>
<dbReference type="GO" id="GO:0008237">
    <property type="term" value="F:metallopeptidase activity"/>
    <property type="evidence" value="ECO:0007669"/>
    <property type="project" value="InterPro"/>
</dbReference>